<evidence type="ECO:0000313" key="4">
    <source>
        <dbReference type="EMBL" id="TDR43035.1"/>
    </source>
</evidence>
<proteinExistence type="inferred from homology"/>
<sequence>MFTQAIVRPPSKNFADGLTREDLGPPDFNLALAQHAQYCAALQRCGLQLTALPADPRHPDATFVEDTAVLLPRCRVLTLPGAASRVGEIEAIRICLENQGLPLQAIAAPGSVDGGDICEAGEHVFIGVSARTNEAGAQQLAALLHEAGYSSSLVDIHGVDGILHLKSGMSWLGDGRLLLIEALAAHPAFAAYERVLVESDEMYAANAVRVNDHVLIAAGYRRTAARLRELGYALIELDMSEFRKMDGGLSCLSLRY</sequence>
<feature type="active site" description="Proton donor" evidence="3">
    <location>
        <position position="164"/>
    </location>
</feature>
<keyword evidence="2" id="KW-0378">Hydrolase</keyword>
<dbReference type="Proteomes" id="UP000295293">
    <property type="component" value="Unassembled WGS sequence"/>
</dbReference>
<feature type="active site" description="Nucleophile" evidence="3">
    <location>
        <position position="251"/>
    </location>
</feature>
<dbReference type="SUPFAM" id="SSF55909">
    <property type="entry name" value="Pentein"/>
    <property type="match status" value="1"/>
</dbReference>
<comment type="caution">
    <text evidence="4">The sequence shown here is derived from an EMBL/GenBank/DDBJ whole genome shotgun (WGS) entry which is preliminary data.</text>
</comment>
<dbReference type="GO" id="GO:0045429">
    <property type="term" value="P:positive regulation of nitric oxide biosynthetic process"/>
    <property type="evidence" value="ECO:0007669"/>
    <property type="project" value="TreeGrafter"/>
</dbReference>
<dbReference type="InterPro" id="IPR033199">
    <property type="entry name" value="DDAH-like"/>
</dbReference>
<comment type="similarity">
    <text evidence="1">Belongs to the DDAH family.</text>
</comment>
<protein>
    <submittedName>
        <fullName evidence="4">Dimethylargininase</fullName>
    </submittedName>
</protein>
<dbReference type="GO" id="GO:0000052">
    <property type="term" value="P:citrulline metabolic process"/>
    <property type="evidence" value="ECO:0007669"/>
    <property type="project" value="TreeGrafter"/>
</dbReference>
<reference evidence="4 5" key="1">
    <citation type="submission" date="2019-03" db="EMBL/GenBank/DDBJ databases">
        <title>Genomic Encyclopedia of Type Strains, Phase IV (KMG-IV): sequencing the most valuable type-strain genomes for metagenomic binning, comparative biology and taxonomic classification.</title>
        <authorList>
            <person name="Goeker M."/>
        </authorList>
    </citation>
    <scope>NUCLEOTIDE SEQUENCE [LARGE SCALE GENOMIC DNA]</scope>
    <source>
        <strain evidence="4 5">DSM 21667</strain>
    </source>
</reference>
<dbReference type="GO" id="GO:0016597">
    <property type="term" value="F:amino acid binding"/>
    <property type="evidence" value="ECO:0007669"/>
    <property type="project" value="TreeGrafter"/>
</dbReference>
<accession>A0A4R6YW85</accession>
<dbReference type="PANTHER" id="PTHR12737">
    <property type="entry name" value="DIMETHYLARGININE DIMETHYLAMINOHYDROLASE"/>
    <property type="match status" value="1"/>
</dbReference>
<dbReference type="AlphaFoldDB" id="A0A4R6YW85"/>
<name>A0A4R6YW85_9GAMM</name>
<dbReference type="Gene3D" id="3.75.10.10">
    <property type="entry name" value="L-arginine/glycine Amidinotransferase, Chain A"/>
    <property type="match status" value="1"/>
</dbReference>
<dbReference type="RefSeq" id="WP_133818956.1">
    <property type="nucleotide sequence ID" value="NZ_SNZH01000007.1"/>
</dbReference>
<dbReference type="GO" id="GO:0006525">
    <property type="term" value="P:arginine metabolic process"/>
    <property type="evidence" value="ECO:0007669"/>
    <property type="project" value="TreeGrafter"/>
</dbReference>
<dbReference type="EMBL" id="SNZH01000007">
    <property type="protein sequence ID" value="TDR43035.1"/>
    <property type="molecule type" value="Genomic_DNA"/>
</dbReference>
<dbReference type="GO" id="GO:0016403">
    <property type="term" value="F:dimethylargininase activity"/>
    <property type="evidence" value="ECO:0007669"/>
    <property type="project" value="TreeGrafter"/>
</dbReference>
<evidence type="ECO:0000256" key="1">
    <source>
        <dbReference type="ARBA" id="ARBA00008532"/>
    </source>
</evidence>
<gene>
    <name evidence="4" type="ORF">DFR29_10739</name>
</gene>
<dbReference type="OrthoDB" id="9790596at2"/>
<evidence type="ECO:0000256" key="3">
    <source>
        <dbReference type="PIRSR" id="PIRSR633199-1"/>
    </source>
</evidence>
<dbReference type="PANTHER" id="PTHR12737:SF9">
    <property type="entry name" value="DIMETHYLARGININASE"/>
    <property type="match status" value="1"/>
</dbReference>
<evidence type="ECO:0000256" key="2">
    <source>
        <dbReference type="ARBA" id="ARBA00022801"/>
    </source>
</evidence>
<evidence type="ECO:0000313" key="5">
    <source>
        <dbReference type="Proteomes" id="UP000295293"/>
    </source>
</evidence>
<organism evidence="4 5">
    <name type="scientific">Tahibacter aquaticus</name>
    <dbReference type="NCBI Taxonomy" id="520092"/>
    <lineage>
        <taxon>Bacteria</taxon>
        <taxon>Pseudomonadati</taxon>
        <taxon>Pseudomonadota</taxon>
        <taxon>Gammaproteobacteria</taxon>
        <taxon>Lysobacterales</taxon>
        <taxon>Rhodanobacteraceae</taxon>
        <taxon>Tahibacter</taxon>
    </lineage>
</organism>
<keyword evidence="5" id="KW-1185">Reference proteome</keyword>